<proteinExistence type="predicted"/>
<evidence type="ECO:0000256" key="1">
    <source>
        <dbReference type="SAM" id="MobiDB-lite"/>
    </source>
</evidence>
<evidence type="ECO:0000313" key="4">
    <source>
        <dbReference type="Proteomes" id="UP001152797"/>
    </source>
</evidence>
<feature type="region of interest" description="Disordered" evidence="1">
    <location>
        <begin position="191"/>
        <end position="218"/>
    </location>
</feature>
<organism evidence="2">
    <name type="scientific">Cladocopium goreaui</name>
    <dbReference type="NCBI Taxonomy" id="2562237"/>
    <lineage>
        <taxon>Eukaryota</taxon>
        <taxon>Sar</taxon>
        <taxon>Alveolata</taxon>
        <taxon>Dinophyceae</taxon>
        <taxon>Suessiales</taxon>
        <taxon>Symbiodiniaceae</taxon>
        <taxon>Cladocopium</taxon>
    </lineage>
</organism>
<dbReference type="EMBL" id="CAMXCT010003946">
    <property type="protein sequence ID" value="CAI4006995.1"/>
    <property type="molecule type" value="Genomic_DNA"/>
</dbReference>
<dbReference type="EMBL" id="CAMXCT030003946">
    <property type="protein sequence ID" value="CAL4794307.1"/>
    <property type="molecule type" value="Genomic_DNA"/>
</dbReference>
<reference evidence="2" key="1">
    <citation type="submission" date="2022-10" db="EMBL/GenBank/DDBJ databases">
        <authorList>
            <person name="Chen Y."/>
            <person name="Dougan E. K."/>
            <person name="Chan C."/>
            <person name="Rhodes N."/>
            <person name="Thang M."/>
        </authorList>
    </citation>
    <scope>NUCLEOTIDE SEQUENCE</scope>
</reference>
<feature type="compositionally biased region" description="Basic and acidic residues" evidence="1">
    <location>
        <begin position="203"/>
        <end position="218"/>
    </location>
</feature>
<sequence length="218" mass="25205">MGRVRETHRFFDLYLPGIQLPGNKAKTRPHPMEYWKREFLPVGETILEEGVEVLDPCVFMVQRGKLELRRYRRSSANPAYLLATQPLRGRRTRIVSKELPAALPEIARSFVEDLDEDGLPRLGLPPPLKGSVRQKLEGAYFADPKSFIPADVPTSTEGAKVYHHKVLLKERLESRAEQRRDRLRDKAVREAKLAMEAEEEDTRDSSPRKTFEQMEEIR</sequence>
<accession>A0A9P1DAZ5</accession>
<evidence type="ECO:0000313" key="3">
    <source>
        <dbReference type="EMBL" id="CAL1160370.1"/>
    </source>
</evidence>
<gene>
    <name evidence="2" type="ORF">C1SCF055_LOCUS32588</name>
</gene>
<comment type="caution">
    <text evidence="2">The sequence shown here is derived from an EMBL/GenBank/DDBJ whole genome shotgun (WGS) entry which is preliminary data.</text>
</comment>
<reference evidence="3" key="2">
    <citation type="submission" date="2024-04" db="EMBL/GenBank/DDBJ databases">
        <authorList>
            <person name="Chen Y."/>
            <person name="Shah S."/>
            <person name="Dougan E. K."/>
            <person name="Thang M."/>
            <person name="Chan C."/>
        </authorList>
    </citation>
    <scope>NUCLEOTIDE SEQUENCE [LARGE SCALE GENOMIC DNA]</scope>
</reference>
<dbReference type="AlphaFoldDB" id="A0A9P1DAZ5"/>
<dbReference type="OrthoDB" id="433512at2759"/>
<dbReference type="Proteomes" id="UP001152797">
    <property type="component" value="Unassembled WGS sequence"/>
</dbReference>
<dbReference type="EMBL" id="CAMXCT020003946">
    <property type="protein sequence ID" value="CAL1160370.1"/>
    <property type="molecule type" value="Genomic_DNA"/>
</dbReference>
<protein>
    <submittedName>
        <fullName evidence="2">Uncharacterized protein</fullName>
    </submittedName>
</protein>
<keyword evidence="4" id="KW-1185">Reference proteome</keyword>
<name>A0A9P1DAZ5_9DINO</name>
<feature type="non-terminal residue" evidence="2">
    <location>
        <position position="218"/>
    </location>
</feature>
<evidence type="ECO:0000313" key="2">
    <source>
        <dbReference type="EMBL" id="CAI4006995.1"/>
    </source>
</evidence>